<dbReference type="AlphaFoldDB" id="A0A251TH89"/>
<evidence type="ECO:0000313" key="1">
    <source>
        <dbReference type="EMBL" id="OTG10495.1"/>
    </source>
</evidence>
<accession>A0A251TH89</accession>
<gene>
    <name evidence="1" type="ORF">HannXRQ_Chr10g0288201</name>
</gene>
<protein>
    <submittedName>
        <fullName evidence="1">Uncharacterized protein</fullName>
    </submittedName>
</protein>
<proteinExistence type="predicted"/>
<reference evidence="2" key="1">
    <citation type="journal article" date="2017" name="Nature">
        <title>The sunflower genome provides insights into oil metabolism, flowering and Asterid evolution.</title>
        <authorList>
            <person name="Badouin H."/>
            <person name="Gouzy J."/>
            <person name="Grassa C.J."/>
            <person name="Murat F."/>
            <person name="Staton S.E."/>
            <person name="Cottret L."/>
            <person name="Lelandais-Briere C."/>
            <person name="Owens G.L."/>
            <person name="Carrere S."/>
            <person name="Mayjonade B."/>
            <person name="Legrand L."/>
            <person name="Gill N."/>
            <person name="Kane N.C."/>
            <person name="Bowers J.E."/>
            <person name="Hubner S."/>
            <person name="Bellec A."/>
            <person name="Berard A."/>
            <person name="Berges H."/>
            <person name="Blanchet N."/>
            <person name="Boniface M.C."/>
            <person name="Brunel D."/>
            <person name="Catrice O."/>
            <person name="Chaidir N."/>
            <person name="Claudel C."/>
            <person name="Donnadieu C."/>
            <person name="Faraut T."/>
            <person name="Fievet G."/>
            <person name="Helmstetter N."/>
            <person name="King M."/>
            <person name="Knapp S.J."/>
            <person name="Lai Z."/>
            <person name="Le Paslier M.C."/>
            <person name="Lippi Y."/>
            <person name="Lorenzon L."/>
            <person name="Mandel J.R."/>
            <person name="Marage G."/>
            <person name="Marchand G."/>
            <person name="Marquand E."/>
            <person name="Bret-Mestries E."/>
            <person name="Morien E."/>
            <person name="Nambeesan S."/>
            <person name="Nguyen T."/>
            <person name="Pegot-Espagnet P."/>
            <person name="Pouilly N."/>
            <person name="Raftis F."/>
            <person name="Sallet E."/>
            <person name="Schiex T."/>
            <person name="Thomas J."/>
            <person name="Vandecasteele C."/>
            <person name="Vares D."/>
            <person name="Vear F."/>
            <person name="Vautrin S."/>
            <person name="Crespi M."/>
            <person name="Mangin B."/>
            <person name="Burke J.M."/>
            <person name="Salse J."/>
            <person name="Munos S."/>
            <person name="Vincourt P."/>
            <person name="Rieseberg L.H."/>
            <person name="Langlade N.B."/>
        </authorList>
    </citation>
    <scope>NUCLEOTIDE SEQUENCE [LARGE SCALE GENOMIC DNA]</scope>
    <source>
        <strain evidence="2">cv. SF193</strain>
    </source>
</reference>
<dbReference type="InParanoid" id="A0A251TH89"/>
<keyword evidence="2" id="KW-1185">Reference proteome</keyword>
<name>A0A251TH89_HELAN</name>
<evidence type="ECO:0000313" key="2">
    <source>
        <dbReference type="Proteomes" id="UP000215914"/>
    </source>
</evidence>
<organism evidence="1 2">
    <name type="scientific">Helianthus annuus</name>
    <name type="common">Common sunflower</name>
    <dbReference type="NCBI Taxonomy" id="4232"/>
    <lineage>
        <taxon>Eukaryota</taxon>
        <taxon>Viridiplantae</taxon>
        <taxon>Streptophyta</taxon>
        <taxon>Embryophyta</taxon>
        <taxon>Tracheophyta</taxon>
        <taxon>Spermatophyta</taxon>
        <taxon>Magnoliopsida</taxon>
        <taxon>eudicotyledons</taxon>
        <taxon>Gunneridae</taxon>
        <taxon>Pentapetalae</taxon>
        <taxon>asterids</taxon>
        <taxon>campanulids</taxon>
        <taxon>Asterales</taxon>
        <taxon>Asteraceae</taxon>
        <taxon>Asteroideae</taxon>
        <taxon>Heliantheae alliance</taxon>
        <taxon>Heliantheae</taxon>
        <taxon>Helianthus</taxon>
    </lineage>
</organism>
<dbReference type="EMBL" id="CM007899">
    <property type="protein sequence ID" value="OTG10495.1"/>
    <property type="molecule type" value="Genomic_DNA"/>
</dbReference>
<sequence length="225" mass="24991">MVVVSGGRVSDRWFESQTGGSCQGPTVFVFDRRVSSINFPPLLISFTFFFVSEVDVVVQLGLSSGSRLAGSGLSSGSTSVSRFIWVVSGPCDVQFQVTVGSTRFDSVKPSQLSHLGSTANWRWSRRFGSWFGLIRSNRVNSVKPGQLSESTQSARLTRSTQSTKAVRKTWNIQKSWHGWNRRTMWSRVLSGIHFLKDLDYLLPLCNEDTSPVTPALIISGCDTWN</sequence>
<dbReference type="Proteomes" id="UP000215914">
    <property type="component" value="Chromosome 10"/>
</dbReference>